<organism evidence="1 2">
    <name type="scientific">Macrostomum lignano</name>
    <dbReference type="NCBI Taxonomy" id="282301"/>
    <lineage>
        <taxon>Eukaryota</taxon>
        <taxon>Metazoa</taxon>
        <taxon>Spiralia</taxon>
        <taxon>Lophotrochozoa</taxon>
        <taxon>Platyhelminthes</taxon>
        <taxon>Rhabditophora</taxon>
        <taxon>Macrostomorpha</taxon>
        <taxon>Macrostomida</taxon>
        <taxon>Macrostomidae</taxon>
        <taxon>Macrostomum</taxon>
    </lineage>
</organism>
<proteinExistence type="predicted"/>
<accession>A0A267FNN3</accession>
<reference evidence="1 2" key="1">
    <citation type="submission" date="2017-06" db="EMBL/GenBank/DDBJ databases">
        <title>A platform for efficient transgenesis in Macrostomum lignano, a flatworm model organism for stem cell research.</title>
        <authorList>
            <person name="Berezikov E."/>
        </authorList>
    </citation>
    <scope>NUCLEOTIDE SEQUENCE [LARGE SCALE GENOMIC DNA]</scope>
    <source>
        <strain evidence="1">DV1</strain>
        <tissue evidence="1">Whole organism</tissue>
    </source>
</reference>
<keyword evidence="2" id="KW-1185">Reference proteome</keyword>
<sequence>SDAAVLLLTAIRHHSTQLNQAMSGKTPYGRISAVSHRTRMLDLDDSGTTGGAGGVVGGGGGGIGGIGHVVVGGRALTIRTAISLGEQPVSEHPEESESDEERFGLVRNSGECRLMRAINEVFSLNSRRCSMGCLYNMDEIIPSGYLLLIDEQNRSWFRMHMRAGDVPVSQWYSSFLAMMQESLDGEARGRMFQAGNCHVFAGAGRQAAIAGAPLHCRRFAYVPCEVLEHPKLMLHHLPISPDQLLLLDHAMQAAAYVPVTVVVGVAKQLELPTSPQAEAT</sequence>
<evidence type="ECO:0000313" key="2">
    <source>
        <dbReference type="Proteomes" id="UP000215902"/>
    </source>
</evidence>
<feature type="non-terminal residue" evidence="1">
    <location>
        <position position="1"/>
    </location>
</feature>
<evidence type="ECO:0000313" key="1">
    <source>
        <dbReference type="EMBL" id="PAA75391.1"/>
    </source>
</evidence>
<protein>
    <submittedName>
        <fullName evidence="1">Uncharacterized protein</fullName>
    </submittedName>
</protein>
<comment type="caution">
    <text evidence="1">The sequence shown here is derived from an EMBL/GenBank/DDBJ whole genome shotgun (WGS) entry which is preliminary data.</text>
</comment>
<dbReference type="EMBL" id="NIVC01000887">
    <property type="protein sequence ID" value="PAA75391.1"/>
    <property type="molecule type" value="Genomic_DNA"/>
</dbReference>
<name>A0A267FNN3_9PLAT</name>
<dbReference type="Proteomes" id="UP000215902">
    <property type="component" value="Unassembled WGS sequence"/>
</dbReference>
<gene>
    <name evidence="1" type="ORF">BOX15_Mlig001568g5</name>
</gene>
<dbReference type="AlphaFoldDB" id="A0A267FNN3"/>